<evidence type="ECO:0000259" key="4">
    <source>
        <dbReference type="PROSITE" id="PS50043"/>
    </source>
</evidence>
<gene>
    <name evidence="5" type="ORF">C6I21_00340</name>
</gene>
<dbReference type="Gene3D" id="1.10.10.10">
    <property type="entry name" value="Winged helix-like DNA-binding domain superfamily/Winged helix DNA-binding domain"/>
    <property type="match status" value="1"/>
</dbReference>
<dbReference type="PROSITE" id="PS50043">
    <property type="entry name" value="HTH_LUXR_2"/>
    <property type="match status" value="1"/>
</dbReference>
<dbReference type="EMBL" id="PVNS01000001">
    <property type="protein sequence ID" value="PRO67050.1"/>
    <property type="molecule type" value="Genomic_DNA"/>
</dbReference>
<reference evidence="5 6" key="1">
    <citation type="submission" date="2018-03" db="EMBL/GenBank/DDBJ databases">
        <title>Bacillus urumqiensis sp. nov., a moderately haloalkaliphilic bacterium isolated from a salt lake.</title>
        <authorList>
            <person name="Zhao B."/>
            <person name="Liao Z."/>
        </authorList>
    </citation>
    <scope>NUCLEOTIDE SEQUENCE [LARGE SCALE GENOMIC DNA]</scope>
    <source>
        <strain evidence="5 6">BZ-SZ-XJ18</strain>
    </source>
</reference>
<dbReference type="PANTHER" id="PTHR44688:SF16">
    <property type="entry name" value="DNA-BINDING TRANSCRIPTIONAL ACTIVATOR DEVR_DOSR"/>
    <property type="match status" value="1"/>
</dbReference>
<evidence type="ECO:0000313" key="6">
    <source>
        <dbReference type="Proteomes" id="UP000243650"/>
    </source>
</evidence>
<dbReference type="OrthoDB" id="2859978at2"/>
<evidence type="ECO:0000256" key="3">
    <source>
        <dbReference type="ARBA" id="ARBA00023163"/>
    </source>
</evidence>
<evidence type="ECO:0000256" key="1">
    <source>
        <dbReference type="ARBA" id="ARBA00023015"/>
    </source>
</evidence>
<dbReference type="Proteomes" id="UP000243650">
    <property type="component" value="Unassembled WGS sequence"/>
</dbReference>
<dbReference type="AlphaFoldDB" id="A0A2P6MLB5"/>
<evidence type="ECO:0000256" key="2">
    <source>
        <dbReference type="ARBA" id="ARBA00023125"/>
    </source>
</evidence>
<proteinExistence type="predicted"/>
<dbReference type="CDD" id="cd06170">
    <property type="entry name" value="LuxR_C_like"/>
    <property type="match status" value="1"/>
</dbReference>
<protein>
    <recommendedName>
        <fullName evidence="4">HTH luxR-type domain-containing protein</fullName>
    </recommendedName>
</protein>
<dbReference type="SUPFAM" id="SSF46894">
    <property type="entry name" value="C-terminal effector domain of the bipartite response regulators"/>
    <property type="match status" value="1"/>
</dbReference>
<name>A0A2P6MLB5_ALKUR</name>
<dbReference type="Pfam" id="PF00196">
    <property type="entry name" value="GerE"/>
    <property type="match status" value="1"/>
</dbReference>
<dbReference type="InterPro" id="IPR036388">
    <property type="entry name" value="WH-like_DNA-bd_sf"/>
</dbReference>
<comment type="caution">
    <text evidence="5">The sequence shown here is derived from an EMBL/GenBank/DDBJ whole genome shotgun (WGS) entry which is preliminary data.</text>
</comment>
<dbReference type="PRINTS" id="PR00038">
    <property type="entry name" value="HTHLUXR"/>
</dbReference>
<dbReference type="GO" id="GO:0006355">
    <property type="term" value="P:regulation of DNA-templated transcription"/>
    <property type="evidence" value="ECO:0007669"/>
    <property type="project" value="InterPro"/>
</dbReference>
<sequence length="219" mass="25089">MLEAVSQKNVLLLSRHSDTPARLPELPPEMKLHTETPADEPDICLVYAETIEEALDWLHTIQQTTSRPPVLLLPRTDEQEALLLMKKPLAGLITLDWLHQETDRIFSMLHSGEFLLDPAFYQPLVKATIQLRRRTQPITRFYLDEEAVDPALSRTEKQILLHLANGCNTEAIAEEMFYSPKTVKSYISRLIRHLHAPDRTAVVLHAIRSNWLIDERGSS</sequence>
<keyword evidence="3" id="KW-0804">Transcription</keyword>
<accession>A0A2P6MLB5</accession>
<dbReference type="GO" id="GO:0003677">
    <property type="term" value="F:DNA binding"/>
    <property type="evidence" value="ECO:0007669"/>
    <property type="project" value="UniProtKB-KW"/>
</dbReference>
<dbReference type="PANTHER" id="PTHR44688">
    <property type="entry name" value="DNA-BINDING TRANSCRIPTIONAL ACTIVATOR DEVR_DOSR"/>
    <property type="match status" value="1"/>
</dbReference>
<dbReference type="InterPro" id="IPR016032">
    <property type="entry name" value="Sig_transdc_resp-reg_C-effctor"/>
</dbReference>
<feature type="domain" description="HTH luxR-type" evidence="4">
    <location>
        <begin position="145"/>
        <end position="210"/>
    </location>
</feature>
<dbReference type="InterPro" id="IPR000792">
    <property type="entry name" value="Tscrpt_reg_LuxR_C"/>
</dbReference>
<evidence type="ECO:0000313" key="5">
    <source>
        <dbReference type="EMBL" id="PRO67050.1"/>
    </source>
</evidence>
<keyword evidence="1" id="KW-0805">Transcription regulation</keyword>
<keyword evidence="2" id="KW-0238">DNA-binding</keyword>
<dbReference type="SMART" id="SM00421">
    <property type="entry name" value="HTH_LUXR"/>
    <property type="match status" value="1"/>
</dbReference>
<keyword evidence="6" id="KW-1185">Reference proteome</keyword>
<organism evidence="5 6">
    <name type="scientific">Alkalicoccus urumqiensis</name>
    <name type="common">Bacillus urumqiensis</name>
    <dbReference type="NCBI Taxonomy" id="1548213"/>
    <lineage>
        <taxon>Bacteria</taxon>
        <taxon>Bacillati</taxon>
        <taxon>Bacillota</taxon>
        <taxon>Bacilli</taxon>
        <taxon>Bacillales</taxon>
        <taxon>Bacillaceae</taxon>
        <taxon>Alkalicoccus</taxon>
    </lineage>
</organism>